<evidence type="ECO:0000313" key="7">
    <source>
        <dbReference type="Proteomes" id="UP000230066"/>
    </source>
</evidence>
<dbReference type="CDD" id="cd01428">
    <property type="entry name" value="ADK"/>
    <property type="match status" value="2"/>
</dbReference>
<comment type="caution">
    <text evidence="6">The sequence shown here is derived from an EMBL/GenBank/DDBJ whole genome shotgun (WGS) entry which is preliminary data.</text>
</comment>
<evidence type="ECO:0000256" key="1">
    <source>
        <dbReference type="ARBA" id="ARBA00022679"/>
    </source>
</evidence>
<dbReference type="Pfam" id="PF00406">
    <property type="entry name" value="ADK"/>
    <property type="match status" value="6"/>
</dbReference>
<feature type="domain" description="AAA+ ATPase" evidence="5">
    <location>
        <begin position="77"/>
        <end position="217"/>
    </location>
</feature>
<feature type="region of interest" description="Disordered" evidence="4">
    <location>
        <begin position="56"/>
        <end position="76"/>
    </location>
</feature>
<feature type="domain" description="AAA+ ATPase" evidence="5">
    <location>
        <begin position="1610"/>
        <end position="1793"/>
    </location>
</feature>
<sequence length="1849" mass="209182">MKIKVATSFSFRSDSRDGNERYISSAVTIEPDDDLSTSALELPNGMEAVYGIDLNEKSQPSTKPQEPQTTSQDYSLQAPRFMVLGKPCTGKTTLARQLCDQFGCELVNATELIEENLRNETEIGQLIRSIMTDGRDLDDGIVVKMIEQKLKSPACIKNGYVLDGIPTHSEHTFSIQKQLDFIFGLENPPNYLFDIQISNEELRNRWEDMRIDYKDGRLYPRETYNQEPNITPIQSDFPQLDAETKERLLTRHEELAENLDLHFAFYDSQVQDKLEDFKSKYDPSSIINVDGHVSPSARLESTLQKLKSISTTQSCDASDLPSRTPPKNTDRIQITTPQAFKADKNLWIGHAPRLVFFGKPGVGRTTLVKSLCEMWQCQYVNATELILKHISEQTPKGLQIASVLSQGEDLTDEFVIDLLNDRLGSSDCRQHGYIIDGLPTYTDDTSSVQRQIEFLEQLYPEPYFWVIIDISDDLLRKRWDSSRADRSSSPPSSSVRYSTQEFPSLDEKTRNRLLARHDVLPENLEAYLQFYNQYVEAPLNEFLGRCHPKTVIRFDGSNGLNDMGALLISSIRAIIDSCGLKSSSPRPKNSAPNLTLPLDQHVDPDLLSAGLIVDSVGSFDYLETPRSAPALSEDTGSENRQMPTDYKGFTGEFHLRTQYRSTASNASQISEAEQARMAAAFGTEINAPFIASKSSENSGIARDAFITDLEKPSGTSDTAIRANVKPTTPGTESPQCCCQCGFKFEKLTSAIWGGRIPRFLILGKPCTGKTALAKRMCAEWGCRLVSGTELVLRHLRESDHYGKLISRLMVSGRDLDDALMIQMITEELNSRECLENGFVIDDFPNYSEKSLSIGKQLEFLRSLNPGPEYIIEIQMPNDSQRARWDSVKIDMNSGTLYTDATYKLRPDARHLVPTCCVTIPDTGNAAQERLTDTNMLIKRFEELAESIENNNTFYHEVVEPQVRQWLETYYADMIITMDGDADMSEIFYMLHQKVSKILDNPSIPPRLLFMDKENSFVPGSCCRRCGARYTNLEPLPDLWADNPPRIAILGKPFTGKTTLARSLCTQWNCQLINATNIIQDHLKLNTPTGQTIREIFNSGADLSDNFVVSMLLDKLSSPGCTEAGYVLDGIPTHSEKSQSIASQLDFIRSLNPPPDYLILIEISDTALRERWEAVRIDVADGTLYTSRMFGHVGHHPGQPRGSCVRHADFPDPDETTRNRLITRHEELPENLDRHFQFYNANIAPQLRQFVASHDPSKVVTLDGEQSSNAMVNTLLYKLNVMARNPNVPTAELFVEPKQSLVKEDRFCKCPHHQQVQFEPLAELWLDKPPRVLIVGKPCTGKTTLAKRLCQLWKCELINASEMIQKVLNTKSERGKYVLQELTNGRDLNDQFILDLLCQAINSPAALDNGYILDGLPTHSEKKMSIPDQLQLIRNLENSPDYIIEIQMSDENLRDRWEAIRIDVADGTLYSRLNYDRCSVGTTSGRRTRHPDFPIIDESTKDRLLTRHEELAENLNRHFEFYSTRVEAPLRDYIASHDPSMVVRVKGDLAPSQLLQAVLIRLSIMSRHPGLDTSILFPNPYSENDESDDECECGDNDLYGVGRGRGIWQYEVPRVMIVGNSCSGKTTLARRLCKEWGCCLVNASDLIMQNLTGGTALGDQISNILRSGRDLPDEIVLRMIHDRLISSECLEAGYVLDDFPTSSEKSLPIYRQLEMLNTLPCRPQFIIQVEIPEDALYQRWEMMRIDLADGMLYNAEILPDVRGSSHAHPKFPTTNGNLNQRLLTRHEELKENIETQNRFYQDYVLPQISDFLQQYNEECVIRVDGTDPPAKVFRKIRQAIIQRVKSSACN</sequence>
<dbReference type="PANTHER" id="PTHR23359">
    <property type="entry name" value="NUCLEOTIDE KINASE"/>
    <property type="match status" value="1"/>
</dbReference>
<dbReference type="GO" id="GO:0005524">
    <property type="term" value="F:ATP binding"/>
    <property type="evidence" value="ECO:0007669"/>
    <property type="project" value="InterPro"/>
</dbReference>
<dbReference type="InterPro" id="IPR003593">
    <property type="entry name" value="AAA+_ATPase"/>
</dbReference>
<dbReference type="GO" id="GO:0006139">
    <property type="term" value="P:nucleobase-containing compound metabolic process"/>
    <property type="evidence" value="ECO:0007669"/>
    <property type="project" value="InterPro"/>
</dbReference>
<dbReference type="Proteomes" id="UP000230066">
    <property type="component" value="Unassembled WGS sequence"/>
</dbReference>
<feature type="domain" description="AAA+ ATPase" evidence="5">
    <location>
        <begin position="350"/>
        <end position="715"/>
    </location>
</feature>
<evidence type="ECO:0000256" key="3">
    <source>
        <dbReference type="ARBA" id="ARBA00022777"/>
    </source>
</evidence>
<feature type="domain" description="AAA+ ATPase" evidence="5">
    <location>
        <begin position="1042"/>
        <end position="1232"/>
    </location>
</feature>
<name>A0A4E0S1V0_FASHE</name>
<dbReference type="InterPro" id="IPR027417">
    <property type="entry name" value="P-loop_NTPase"/>
</dbReference>
<proteinExistence type="predicted"/>
<dbReference type="InterPro" id="IPR000850">
    <property type="entry name" value="Adenylat/UMP-CMP_kin"/>
</dbReference>
<dbReference type="Gene3D" id="3.40.50.300">
    <property type="entry name" value="P-loop containing nucleotide triphosphate hydrolases"/>
    <property type="match status" value="6"/>
</dbReference>
<evidence type="ECO:0000256" key="2">
    <source>
        <dbReference type="ARBA" id="ARBA00022741"/>
    </source>
</evidence>
<dbReference type="EMBL" id="JXXN02001282">
    <property type="protein sequence ID" value="THD25120.1"/>
    <property type="molecule type" value="Genomic_DNA"/>
</dbReference>
<evidence type="ECO:0000313" key="6">
    <source>
        <dbReference type="EMBL" id="THD25120.1"/>
    </source>
</evidence>
<keyword evidence="7" id="KW-1185">Reference proteome</keyword>
<evidence type="ECO:0000256" key="4">
    <source>
        <dbReference type="SAM" id="MobiDB-lite"/>
    </source>
</evidence>
<feature type="region of interest" description="Disordered" evidence="4">
    <location>
        <begin position="482"/>
        <end position="502"/>
    </location>
</feature>
<gene>
    <name evidence="6" type="ORF">D915_004063</name>
</gene>
<protein>
    <recommendedName>
        <fullName evidence="5">AAA+ ATPase domain-containing protein</fullName>
    </recommendedName>
</protein>
<keyword evidence="3" id="KW-0418">Kinase</keyword>
<dbReference type="GO" id="GO:0019205">
    <property type="term" value="F:nucleobase-containing compound kinase activity"/>
    <property type="evidence" value="ECO:0007669"/>
    <property type="project" value="InterPro"/>
</dbReference>
<dbReference type="SUPFAM" id="SSF52540">
    <property type="entry name" value="P-loop containing nucleoside triphosphate hydrolases"/>
    <property type="match status" value="6"/>
</dbReference>
<keyword evidence="1" id="KW-0808">Transferase</keyword>
<feature type="compositionally biased region" description="Polar residues" evidence="4">
    <location>
        <begin position="57"/>
        <end position="75"/>
    </location>
</feature>
<organism evidence="6 7">
    <name type="scientific">Fasciola hepatica</name>
    <name type="common">Liver fluke</name>
    <dbReference type="NCBI Taxonomy" id="6192"/>
    <lineage>
        <taxon>Eukaryota</taxon>
        <taxon>Metazoa</taxon>
        <taxon>Spiralia</taxon>
        <taxon>Lophotrochozoa</taxon>
        <taxon>Platyhelminthes</taxon>
        <taxon>Trematoda</taxon>
        <taxon>Digenea</taxon>
        <taxon>Plagiorchiida</taxon>
        <taxon>Echinostomata</taxon>
        <taxon>Echinostomatoidea</taxon>
        <taxon>Fasciolidae</taxon>
        <taxon>Fasciola</taxon>
    </lineage>
</organism>
<dbReference type="SMART" id="SM00382">
    <property type="entry name" value="AAA"/>
    <property type="match status" value="5"/>
</dbReference>
<reference evidence="6" key="1">
    <citation type="submission" date="2019-03" db="EMBL/GenBank/DDBJ databases">
        <title>Improved annotation for the trematode Fasciola hepatica.</title>
        <authorList>
            <person name="Choi Y.-J."/>
            <person name="Martin J."/>
            <person name="Mitreva M."/>
        </authorList>
    </citation>
    <scope>NUCLEOTIDE SEQUENCE [LARGE SCALE GENOMIC DNA]</scope>
</reference>
<keyword evidence="2" id="KW-0547">Nucleotide-binding</keyword>
<evidence type="ECO:0000259" key="5">
    <source>
        <dbReference type="SMART" id="SM00382"/>
    </source>
</evidence>
<accession>A0A4E0S1V0</accession>
<feature type="domain" description="AAA+ ATPase" evidence="5">
    <location>
        <begin position="1327"/>
        <end position="1515"/>
    </location>
</feature>